<evidence type="ECO:0000313" key="12">
    <source>
        <dbReference type="EMBL" id="GAO13549.1"/>
    </source>
</evidence>
<dbReference type="Pfam" id="PF07983">
    <property type="entry name" value="X8"/>
    <property type="match status" value="1"/>
</dbReference>
<dbReference type="EMBL" id="BBTG02000006">
    <property type="protein sequence ID" value="GAO13549.1"/>
    <property type="molecule type" value="Genomic_DNA"/>
</dbReference>
<comment type="subcellular location">
    <subcellularLocation>
        <location evidence="1 9">Cell membrane</location>
        <topology evidence="1 9">Lipid-anchor</topology>
        <topology evidence="1 9">GPI-anchor</topology>
    </subcellularLocation>
</comment>
<dbReference type="GO" id="GO:0042124">
    <property type="term" value="F:1,3-beta-glucanosyltransferase activity"/>
    <property type="evidence" value="ECO:0007669"/>
    <property type="project" value="TreeGrafter"/>
</dbReference>
<evidence type="ECO:0000313" key="14">
    <source>
        <dbReference type="Proteomes" id="UP000027002"/>
    </source>
</evidence>
<dbReference type="EMBL" id="CP072756">
    <property type="protein sequence ID" value="QUC21580.1"/>
    <property type="molecule type" value="Genomic_DNA"/>
</dbReference>
<comment type="similarity">
    <text evidence="2 9">Belongs to the glycosyl hydrolase 72 family.</text>
</comment>
<dbReference type="SMART" id="SM00768">
    <property type="entry name" value="X8"/>
    <property type="match status" value="1"/>
</dbReference>
<gene>
    <name evidence="13" type="ORF">UV8b_05823</name>
    <name evidence="12" type="ORF">UVI_02015780</name>
</gene>
<dbReference type="GO" id="GO:0071970">
    <property type="term" value="P:fungal-type cell wall (1-&gt;3)-beta-D-glucan biosynthetic process"/>
    <property type="evidence" value="ECO:0007669"/>
    <property type="project" value="TreeGrafter"/>
</dbReference>
<keyword evidence="4 10" id="KW-0732">Signal</keyword>
<evidence type="ECO:0000313" key="15">
    <source>
        <dbReference type="Proteomes" id="UP000054053"/>
    </source>
</evidence>
<comment type="function">
    <text evidence="9">Splits internally a 1,3-beta-glucan molecule and transfers the newly generated reducing end (the donor) to the non-reducing end of another 1,3-beta-glucan molecule (the acceptor) forming a 1,3-beta linkage, resulting in the elongation of 1,3-beta-glucan chains in the cell wall.</text>
</comment>
<feature type="signal peptide" evidence="10">
    <location>
        <begin position="1"/>
        <end position="15"/>
    </location>
</feature>
<dbReference type="RefSeq" id="XP_042999253.1">
    <property type="nucleotide sequence ID" value="XM_043143320.1"/>
</dbReference>
<evidence type="ECO:0000256" key="3">
    <source>
        <dbReference type="ARBA" id="ARBA00022622"/>
    </source>
</evidence>
<evidence type="ECO:0000259" key="11">
    <source>
        <dbReference type="SMART" id="SM00768"/>
    </source>
</evidence>
<dbReference type="PANTHER" id="PTHR31468:SF2">
    <property type="entry name" value="1,3-BETA-GLUCANOSYLTRANSFERASE GAS1"/>
    <property type="match status" value="1"/>
</dbReference>
<dbReference type="InterPro" id="IPR012946">
    <property type="entry name" value="X8"/>
</dbReference>
<accession>A0A063CA75</accession>
<evidence type="ECO:0000256" key="2">
    <source>
        <dbReference type="ARBA" id="ARBA00007528"/>
    </source>
</evidence>
<reference evidence="13" key="3">
    <citation type="submission" date="2020-03" db="EMBL/GenBank/DDBJ databases">
        <title>A mixture of massive structural variations and highly conserved coding sequences in Ustilaginoidea virens genome.</title>
        <authorList>
            <person name="Zhang K."/>
            <person name="Zhao Z."/>
            <person name="Zhang Z."/>
            <person name="Li Y."/>
            <person name="Hsiang T."/>
            <person name="Sun W."/>
        </authorList>
    </citation>
    <scope>NUCLEOTIDE SEQUENCE</scope>
    <source>
        <strain evidence="13">UV-8b</strain>
    </source>
</reference>
<keyword evidence="9" id="KW-0808">Transferase</keyword>
<keyword evidence="14" id="KW-1185">Reference proteome</keyword>
<protein>
    <recommendedName>
        <fullName evidence="9">1,3-beta-glucanosyltransferase</fullName>
        <ecNumber evidence="9">2.4.1.-</ecNumber>
    </recommendedName>
</protein>
<dbReference type="STRING" id="1159556.A0A063CA75"/>
<name>A0A063CA75_USTVR</name>
<keyword evidence="6" id="KW-1015">Disulfide bond</keyword>
<feature type="domain" description="X8" evidence="11">
    <location>
        <begin position="376"/>
        <end position="466"/>
    </location>
</feature>
<dbReference type="GeneID" id="66066600"/>
<dbReference type="Proteomes" id="UP000054053">
    <property type="component" value="Unassembled WGS sequence"/>
</dbReference>
<evidence type="ECO:0000256" key="1">
    <source>
        <dbReference type="ARBA" id="ARBA00004609"/>
    </source>
</evidence>
<dbReference type="Gene3D" id="1.20.58.1040">
    <property type="match status" value="1"/>
</dbReference>
<keyword evidence="8 9" id="KW-0449">Lipoprotein</keyword>
<evidence type="ECO:0000256" key="7">
    <source>
        <dbReference type="ARBA" id="ARBA00023180"/>
    </source>
</evidence>
<evidence type="ECO:0000256" key="9">
    <source>
        <dbReference type="RuleBase" id="RU361209"/>
    </source>
</evidence>
<reference evidence="15" key="2">
    <citation type="journal article" date="2016" name="Genome Announc.">
        <title>Genome sequence of Ustilaginoidea virens IPU010, a rice pathogenic fungus causing false smut.</title>
        <authorList>
            <person name="Kumagai T."/>
            <person name="Ishii T."/>
            <person name="Terai G."/>
            <person name="Umemura M."/>
            <person name="Machida M."/>
            <person name="Asai K."/>
        </authorList>
    </citation>
    <scope>NUCLEOTIDE SEQUENCE [LARGE SCALE GENOMIC DNA]</scope>
    <source>
        <strain evidence="15">IPU010</strain>
    </source>
</reference>
<evidence type="ECO:0000256" key="6">
    <source>
        <dbReference type="ARBA" id="ARBA00023157"/>
    </source>
</evidence>
<reference evidence="12" key="1">
    <citation type="journal article" date="2016" name="Genome Announc.">
        <title>Genome Sequence of Ustilaginoidea virens IPU010, a Rice Pathogenic Fungus Causing False Smut.</title>
        <authorList>
            <person name="Kumagai T."/>
            <person name="Ishii T."/>
            <person name="Terai G."/>
            <person name="Umemura M."/>
            <person name="Machida M."/>
            <person name="Asai K."/>
        </authorList>
    </citation>
    <scope>NUCLEOTIDE SEQUENCE [LARGE SCALE GENOMIC DNA]</scope>
    <source>
        <strain evidence="12">IPU010</strain>
    </source>
</reference>
<dbReference type="Proteomes" id="UP000027002">
    <property type="component" value="Chromosome 4"/>
</dbReference>
<dbReference type="InterPro" id="IPR017853">
    <property type="entry name" value="GH"/>
</dbReference>
<evidence type="ECO:0000256" key="5">
    <source>
        <dbReference type="ARBA" id="ARBA00023136"/>
    </source>
</evidence>
<keyword evidence="5 9" id="KW-0472">Membrane</keyword>
<dbReference type="FunFam" id="3.20.20.80:FF:000038">
    <property type="entry name" value="1,3-beta-glucanosyltransferase"/>
    <property type="match status" value="1"/>
</dbReference>
<feature type="chain" id="PRO_5011840520" description="1,3-beta-glucanosyltransferase" evidence="10">
    <location>
        <begin position="16"/>
        <end position="516"/>
    </location>
</feature>
<dbReference type="AlphaFoldDB" id="A0A063CA75"/>
<evidence type="ECO:0000256" key="10">
    <source>
        <dbReference type="SAM" id="SignalP"/>
    </source>
</evidence>
<evidence type="ECO:0000313" key="13">
    <source>
        <dbReference type="EMBL" id="QUC21580.1"/>
    </source>
</evidence>
<dbReference type="InterPro" id="IPR004886">
    <property type="entry name" value="Glucanosyltransferase"/>
</dbReference>
<dbReference type="Pfam" id="PF03198">
    <property type="entry name" value="Glyco_hydro_72"/>
    <property type="match status" value="1"/>
</dbReference>
<keyword evidence="3 9" id="KW-0336">GPI-anchor</keyword>
<dbReference type="Gene3D" id="3.20.20.80">
    <property type="entry name" value="Glycosidases"/>
    <property type="match status" value="1"/>
</dbReference>
<dbReference type="HOGENOM" id="CLU_021855_2_1_1"/>
<sequence>MGLGLVLFLASAVLGADLPSIQIKGSKFFYPNGTQFFIKGIAYQQDSSPGGATTNSSATFTDPLADEASCKRDIPLLQQLQTNVIRTYAIDPTADHSACMKLLSDAGIYVLSDLGNPQQSINRGNPEWNVDLLAHYQKVVDSLASYSNVIGFFAGNEVTNNATTTPASAYVKAAVRDVKRYIKNQNYRPMGVGYAADDDADIRDQISAYFNCGPAEDSVDFLGCNVYEWCGKQTFESSGYNRLLESFQSFSVPVFFGEYGCNLPGGAADRIFDDTAALYVSNMTAVFSGGFVYEYFEEANDYGLVKVSDGSATKLKDFAALQKQISAVSPEGVQMSDYSPSNKAADCPAVNAKWQASPQLPPTPNADACSCMAKAAECVVANSTDAKDYGSIFGFICGSNGDLCKGINANTSTGVYGAYSMCSDKDKLTYVLNQYYSSNGKASTSCSFKGSAQTQTASGSLSHCDSLAAASASGSGNSSASGNGGSNSAGTAVAALGFWSASALLLTMLASAAVSL</sequence>
<dbReference type="PANTHER" id="PTHR31468">
    <property type="entry name" value="1,3-BETA-GLUCANOSYLTRANSFERASE GAS1"/>
    <property type="match status" value="1"/>
</dbReference>
<keyword evidence="7" id="KW-0325">Glycoprotein</keyword>
<dbReference type="GO" id="GO:0031505">
    <property type="term" value="P:fungal-type cell wall organization"/>
    <property type="evidence" value="ECO:0007669"/>
    <property type="project" value="TreeGrafter"/>
</dbReference>
<dbReference type="OrthoDB" id="421038at2759"/>
<evidence type="ECO:0000256" key="4">
    <source>
        <dbReference type="ARBA" id="ARBA00022729"/>
    </source>
</evidence>
<dbReference type="KEGG" id="uvi:66066600"/>
<proteinExistence type="inferred from homology"/>
<evidence type="ECO:0000256" key="8">
    <source>
        <dbReference type="ARBA" id="ARBA00023288"/>
    </source>
</evidence>
<dbReference type="GO" id="GO:0098552">
    <property type="term" value="C:side of membrane"/>
    <property type="evidence" value="ECO:0007669"/>
    <property type="project" value="UniProtKB-KW"/>
</dbReference>
<dbReference type="EC" id="2.4.1.-" evidence="9"/>
<dbReference type="SUPFAM" id="SSF51445">
    <property type="entry name" value="(Trans)glycosidases"/>
    <property type="match status" value="1"/>
</dbReference>
<organism evidence="12 15">
    <name type="scientific">Ustilaginoidea virens</name>
    <name type="common">Rice false smut fungus</name>
    <name type="synonym">Villosiclava virens</name>
    <dbReference type="NCBI Taxonomy" id="1159556"/>
    <lineage>
        <taxon>Eukaryota</taxon>
        <taxon>Fungi</taxon>
        <taxon>Dikarya</taxon>
        <taxon>Ascomycota</taxon>
        <taxon>Pezizomycotina</taxon>
        <taxon>Sordariomycetes</taxon>
        <taxon>Hypocreomycetidae</taxon>
        <taxon>Hypocreales</taxon>
        <taxon>Clavicipitaceae</taxon>
        <taxon>Ustilaginoidea</taxon>
    </lineage>
</organism>
<dbReference type="GO" id="GO:0005886">
    <property type="term" value="C:plasma membrane"/>
    <property type="evidence" value="ECO:0007669"/>
    <property type="project" value="UniProtKB-SubCell"/>
</dbReference>